<gene>
    <name evidence="1" type="ORF">DN757_01960</name>
</gene>
<dbReference type="Proteomes" id="UP000249204">
    <property type="component" value="Unassembled WGS sequence"/>
</dbReference>
<name>A0A2W6QJV0_9BACL</name>
<evidence type="ECO:0000313" key="1">
    <source>
        <dbReference type="EMBL" id="PZT57443.1"/>
    </source>
</evidence>
<dbReference type="EMBL" id="QKWW01000006">
    <property type="protein sequence ID" value="PZT57443.1"/>
    <property type="molecule type" value="Genomic_DNA"/>
</dbReference>
<comment type="caution">
    <text evidence="1">The sequence shown here is derived from an EMBL/GenBank/DDBJ whole genome shotgun (WGS) entry which is preliminary data.</text>
</comment>
<dbReference type="AlphaFoldDB" id="A0A2W6QJV0"/>
<organism evidence="1 2">
    <name type="scientific">Paenibacillus silvae</name>
    <dbReference type="NCBI Taxonomy" id="1325358"/>
    <lineage>
        <taxon>Bacteria</taxon>
        <taxon>Bacillati</taxon>
        <taxon>Bacillota</taxon>
        <taxon>Bacilli</taxon>
        <taxon>Bacillales</taxon>
        <taxon>Paenibacillaceae</taxon>
        <taxon>Paenibacillus</taxon>
    </lineage>
</organism>
<protein>
    <submittedName>
        <fullName evidence="1">Uncharacterized protein</fullName>
    </submittedName>
</protein>
<proteinExistence type="predicted"/>
<accession>A0A2W6QJV0</accession>
<dbReference type="RefSeq" id="WP_111268594.1">
    <property type="nucleotide sequence ID" value="NZ_QKWW01000006.1"/>
</dbReference>
<reference evidence="1 2" key="1">
    <citation type="submission" date="2018-06" db="EMBL/GenBank/DDBJ databases">
        <title>Isolation of heavy metals resistant Paenibacillus silvae NC2 from Gold-Copper mine in ZiJin, China.</title>
        <authorList>
            <person name="Xu J."/>
            <person name="Mazhar H.S."/>
            <person name="Rensing C."/>
        </authorList>
    </citation>
    <scope>NUCLEOTIDE SEQUENCE [LARGE SCALE GENOMIC DNA]</scope>
    <source>
        <strain evidence="1 2">NC2</strain>
    </source>
</reference>
<evidence type="ECO:0000313" key="2">
    <source>
        <dbReference type="Proteomes" id="UP000249204"/>
    </source>
</evidence>
<sequence length="76" mass="8843">MKCVYCGAPMLFNAESNIFTCYEQECDAKLILIQHPELVTKENLIKFDTRLGKTRPDYMSNFNDAGIYTQWSRGNR</sequence>